<feature type="site" description="Lowers pKa of active site Tyr" evidence="6">
    <location>
        <position position="75"/>
    </location>
</feature>
<keyword evidence="9" id="KW-1185">Reference proteome</keyword>
<organism evidence="8 9">
    <name type="scientific">Pyrrhoderma noxium</name>
    <dbReference type="NCBI Taxonomy" id="2282107"/>
    <lineage>
        <taxon>Eukaryota</taxon>
        <taxon>Fungi</taxon>
        <taxon>Dikarya</taxon>
        <taxon>Basidiomycota</taxon>
        <taxon>Agaricomycotina</taxon>
        <taxon>Agaricomycetes</taxon>
        <taxon>Hymenochaetales</taxon>
        <taxon>Hymenochaetaceae</taxon>
        <taxon>Pyrrhoderma</taxon>
    </lineage>
</organism>
<protein>
    <submittedName>
        <fullName evidence="8">Aldo keto reductase</fullName>
    </submittedName>
</protein>
<dbReference type="PRINTS" id="PR00069">
    <property type="entry name" value="ALDKETRDTASE"/>
</dbReference>
<dbReference type="PANTHER" id="PTHR43827:SF3">
    <property type="entry name" value="NADP-DEPENDENT OXIDOREDUCTASE DOMAIN-CONTAINING PROTEIN"/>
    <property type="match status" value="1"/>
</dbReference>
<evidence type="ECO:0000256" key="6">
    <source>
        <dbReference type="PIRSR" id="PIRSR000097-3"/>
    </source>
</evidence>
<dbReference type="Pfam" id="PF00248">
    <property type="entry name" value="Aldo_ket_red"/>
    <property type="match status" value="1"/>
</dbReference>
<dbReference type="AlphaFoldDB" id="A0A286UDF0"/>
<dbReference type="STRING" id="2282107.A0A286UDF0"/>
<sequence>MVKSIKLSDGTTIPWLAFGTGTALYKQDCTDATSLALSLGLTHIDAAQMYENEDGVGTALSASGLPRSALYITTKLNKISEGETVESTLRSSLKKLKVDHVDLFLVHVPTQHTDLKKVWKDMAQLEEIISLGLENPVVNQIEYHPLVADKLAPLIAFSREHGITTASYGGLTPILPSRIKSSELSTVRENIISTLTTIGSTRGSATPNQILLKWLQSQGVIAVTTSSKESRLKEYLDAENLAELSEEELDTIRKSIGGVHFRAFASFSHMDENN</sequence>
<evidence type="ECO:0000256" key="1">
    <source>
        <dbReference type="ARBA" id="ARBA00007905"/>
    </source>
</evidence>
<dbReference type="PIRSF" id="PIRSF000097">
    <property type="entry name" value="AKR"/>
    <property type="match status" value="1"/>
</dbReference>
<comment type="caution">
    <text evidence="8">The sequence shown here is derived from an EMBL/GenBank/DDBJ whole genome shotgun (WGS) entry which is preliminary data.</text>
</comment>
<feature type="active site" description="Proton donor" evidence="4">
    <location>
        <position position="50"/>
    </location>
</feature>
<feature type="binding site" evidence="5">
    <location>
        <position position="107"/>
    </location>
    <ligand>
        <name>substrate</name>
    </ligand>
</feature>
<evidence type="ECO:0000313" key="9">
    <source>
        <dbReference type="Proteomes" id="UP000217199"/>
    </source>
</evidence>
<dbReference type="Gene3D" id="3.20.20.100">
    <property type="entry name" value="NADP-dependent oxidoreductase domain"/>
    <property type="match status" value="2"/>
</dbReference>
<proteinExistence type="inferred from homology"/>
<gene>
    <name evidence="8" type="ORF">PNOK_0763300</name>
</gene>
<dbReference type="PANTHER" id="PTHR43827">
    <property type="entry name" value="2,5-DIKETO-D-GLUCONIC ACID REDUCTASE"/>
    <property type="match status" value="1"/>
</dbReference>
<keyword evidence="2" id="KW-0521">NADP</keyword>
<dbReference type="EMBL" id="NBII01000007">
    <property type="protein sequence ID" value="PAV17568.1"/>
    <property type="molecule type" value="Genomic_DNA"/>
</dbReference>
<dbReference type="GO" id="GO:0016616">
    <property type="term" value="F:oxidoreductase activity, acting on the CH-OH group of donors, NAD or NADP as acceptor"/>
    <property type="evidence" value="ECO:0007669"/>
    <property type="project" value="UniProtKB-ARBA"/>
</dbReference>
<evidence type="ECO:0000256" key="4">
    <source>
        <dbReference type="PIRSR" id="PIRSR000097-1"/>
    </source>
</evidence>
<evidence type="ECO:0000256" key="2">
    <source>
        <dbReference type="ARBA" id="ARBA00022857"/>
    </source>
</evidence>
<dbReference type="OrthoDB" id="416253at2759"/>
<keyword evidence="3" id="KW-0560">Oxidoreductase</keyword>
<evidence type="ECO:0000256" key="5">
    <source>
        <dbReference type="PIRSR" id="PIRSR000097-2"/>
    </source>
</evidence>
<evidence type="ECO:0000256" key="3">
    <source>
        <dbReference type="ARBA" id="ARBA00023002"/>
    </source>
</evidence>
<dbReference type="InParanoid" id="A0A286UDF0"/>
<feature type="domain" description="NADP-dependent oxidoreductase" evidence="7">
    <location>
        <begin position="20"/>
        <end position="126"/>
    </location>
</feature>
<evidence type="ECO:0000259" key="7">
    <source>
        <dbReference type="Pfam" id="PF00248"/>
    </source>
</evidence>
<reference evidence="8 9" key="1">
    <citation type="journal article" date="2017" name="Mol. Ecol.">
        <title>Comparative and population genomic landscape of Phellinus noxius: A hypervariable fungus causing root rot in trees.</title>
        <authorList>
            <person name="Chung C.L."/>
            <person name="Lee T.J."/>
            <person name="Akiba M."/>
            <person name="Lee H.H."/>
            <person name="Kuo T.H."/>
            <person name="Liu D."/>
            <person name="Ke H.M."/>
            <person name="Yokoi T."/>
            <person name="Roa M.B."/>
            <person name="Lu M.J."/>
            <person name="Chang Y.Y."/>
            <person name="Ann P.J."/>
            <person name="Tsai J.N."/>
            <person name="Chen C.Y."/>
            <person name="Tzean S.S."/>
            <person name="Ota Y."/>
            <person name="Hattori T."/>
            <person name="Sahashi N."/>
            <person name="Liou R.F."/>
            <person name="Kikuchi T."/>
            <person name="Tsai I.J."/>
        </authorList>
    </citation>
    <scope>NUCLEOTIDE SEQUENCE [LARGE SCALE GENOMIC DNA]</scope>
    <source>
        <strain evidence="8 9">FFPRI411160</strain>
    </source>
</reference>
<dbReference type="InterPro" id="IPR023210">
    <property type="entry name" value="NADP_OxRdtase_dom"/>
</dbReference>
<dbReference type="Proteomes" id="UP000217199">
    <property type="component" value="Unassembled WGS sequence"/>
</dbReference>
<dbReference type="SUPFAM" id="SSF51430">
    <property type="entry name" value="NAD(P)-linked oxidoreductase"/>
    <property type="match status" value="1"/>
</dbReference>
<accession>A0A286UDF0</accession>
<evidence type="ECO:0000313" key="8">
    <source>
        <dbReference type="EMBL" id="PAV17568.1"/>
    </source>
</evidence>
<comment type="similarity">
    <text evidence="1">Belongs to the aldo/keto reductase family.</text>
</comment>
<dbReference type="InterPro" id="IPR020471">
    <property type="entry name" value="AKR"/>
</dbReference>
<name>A0A286UDF0_9AGAM</name>
<dbReference type="InterPro" id="IPR036812">
    <property type="entry name" value="NAD(P)_OxRdtase_dom_sf"/>
</dbReference>